<dbReference type="Proteomes" id="UP000041254">
    <property type="component" value="Unassembled WGS sequence"/>
</dbReference>
<dbReference type="InParanoid" id="A0A0G4EZ62"/>
<dbReference type="GO" id="GO:0003924">
    <property type="term" value="F:GTPase activity"/>
    <property type="evidence" value="ECO:0007669"/>
    <property type="project" value="InterPro"/>
</dbReference>
<dbReference type="SMART" id="SM00174">
    <property type="entry name" value="RHO"/>
    <property type="match status" value="1"/>
</dbReference>
<dbReference type="SMART" id="SM00175">
    <property type="entry name" value="RAB"/>
    <property type="match status" value="1"/>
</dbReference>
<evidence type="ECO:0000256" key="1">
    <source>
        <dbReference type="ARBA" id="ARBA00022741"/>
    </source>
</evidence>
<gene>
    <name evidence="2" type="ORF">Vbra_21144</name>
</gene>
<dbReference type="EMBL" id="CDMY01000352">
    <property type="protein sequence ID" value="CEM04485.1"/>
    <property type="molecule type" value="Genomic_DNA"/>
</dbReference>
<accession>A0A0G4EZ62</accession>
<reference evidence="2 3" key="1">
    <citation type="submission" date="2014-11" db="EMBL/GenBank/DDBJ databases">
        <authorList>
            <person name="Zhu J."/>
            <person name="Qi W."/>
            <person name="Song R."/>
        </authorList>
    </citation>
    <scope>NUCLEOTIDE SEQUENCE [LARGE SCALE GENOMIC DNA]</scope>
</reference>
<dbReference type="Pfam" id="PF00071">
    <property type="entry name" value="Ras"/>
    <property type="match status" value="1"/>
</dbReference>
<dbReference type="SMART" id="SM00173">
    <property type="entry name" value="RAS"/>
    <property type="match status" value="1"/>
</dbReference>
<evidence type="ECO:0000313" key="2">
    <source>
        <dbReference type="EMBL" id="CEM04485.1"/>
    </source>
</evidence>
<dbReference type="InterPro" id="IPR027417">
    <property type="entry name" value="P-loop_NTPase"/>
</dbReference>
<protein>
    <submittedName>
        <fullName evidence="2">Uncharacterized protein</fullName>
    </submittedName>
</protein>
<keyword evidence="1" id="KW-0547">Nucleotide-binding</keyword>
<dbReference type="PROSITE" id="PS51419">
    <property type="entry name" value="RAB"/>
    <property type="match status" value="1"/>
</dbReference>
<keyword evidence="3" id="KW-1185">Reference proteome</keyword>
<dbReference type="InterPro" id="IPR005225">
    <property type="entry name" value="Small_GTP-bd"/>
</dbReference>
<dbReference type="FunFam" id="3.40.50.300:FF:000823">
    <property type="entry name" value="Small GTPase RAB, putative"/>
    <property type="match status" value="1"/>
</dbReference>
<dbReference type="OMA" id="GASFFRY"/>
<evidence type="ECO:0000313" key="3">
    <source>
        <dbReference type="Proteomes" id="UP000041254"/>
    </source>
</evidence>
<sequence>MSSDLSHSPAPPPIKPRSHKTVLLGDASVGKSSIVMRFVKNVFSDAMEATVGAAFATQTLDVDGKTVKFEIWDTAGQERFSSLAPMYYRGASAAIVVYDQSNRQSFERAQTWVKQLQLSGNPNIVIALAANKMDLPERATSLEQARQYADDNGLLFIETSAKTGQNIQQLFSMLARRLPEQPVQQAAAGALRLDATPNTASAKPATLSSRCCSSA</sequence>
<organism evidence="2 3">
    <name type="scientific">Vitrella brassicaformis (strain CCMP3155)</name>
    <dbReference type="NCBI Taxonomy" id="1169540"/>
    <lineage>
        <taxon>Eukaryota</taxon>
        <taxon>Sar</taxon>
        <taxon>Alveolata</taxon>
        <taxon>Colpodellida</taxon>
        <taxon>Vitrellaceae</taxon>
        <taxon>Vitrella</taxon>
    </lineage>
</organism>
<dbReference type="STRING" id="1169540.A0A0G4EZ62"/>
<dbReference type="OrthoDB" id="63533at2759"/>
<dbReference type="PhylomeDB" id="A0A0G4EZ62"/>
<dbReference type="SUPFAM" id="SSF52540">
    <property type="entry name" value="P-loop containing nucleoside triphosphate hydrolases"/>
    <property type="match status" value="1"/>
</dbReference>
<dbReference type="AlphaFoldDB" id="A0A0G4EZ62"/>
<dbReference type="VEuPathDB" id="CryptoDB:Vbra_21144"/>
<proteinExistence type="predicted"/>
<dbReference type="SMART" id="SM00176">
    <property type="entry name" value="RAN"/>
    <property type="match status" value="1"/>
</dbReference>
<dbReference type="Gene3D" id="3.40.50.300">
    <property type="entry name" value="P-loop containing nucleotide triphosphate hydrolases"/>
    <property type="match status" value="1"/>
</dbReference>
<dbReference type="PRINTS" id="PR00449">
    <property type="entry name" value="RASTRNSFRMNG"/>
</dbReference>
<dbReference type="GO" id="GO:0005525">
    <property type="term" value="F:GTP binding"/>
    <property type="evidence" value="ECO:0007669"/>
    <property type="project" value="InterPro"/>
</dbReference>
<dbReference type="CDD" id="cd01860">
    <property type="entry name" value="Rab5_related"/>
    <property type="match status" value="1"/>
</dbReference>
<dbReference type="PANTHER" id="PTHR47978">
    <property type="match status" value="1"/>
</dbReference>
<dbReference type="NCBIfam" id="TIGR00231">
    <property type="entry name" value="small_GTP"/>
    <property type="match status" value="1"/>
</dbReference>
<dbReference type="InterPro" id="IPR001806">
    <property type="entry name" value="Small_GTPase"/>
</dbReference>
<name>A0A0G4EZ62_VITBC</name>
<dbReference type="PROSITE" id="PS51421">
    <property type="entry name" value="RAS"/>
    <property type="match status" value="1"/>
</dbReference>